<comment type="similarity">
    <text evidence="1">Belongs to the dTDP-4-dehydrorhamnose 3,5-epimerase family.</text>
</comment>
<evidence type="ECO:0000256" key="2">
    <source>
        <dbReference type="ARBA" id="ARBA00010944"/>
    </source>
</evidence>
<dbReference type="SUPFAM" id="SSF51735">
    <property type="entry name" value="NAD(P)-binding Rossmann-fold domains"/>
    <property type="match status" value="1"/>
</dbReference>
<dbReference type="PANTHER" id="PTHR10491">
    <property type="entry name" value="DTDP-4-DEHYDRORHAMNOSE REDUCTASE"/>
    <property type="match status" value="1"/>
</dbReference>
<name>A0A5A7NNF5_9MICC</name>
<dbReference type="GO" id="GO:0005829">
    <property type="term" value="C:cytosol"/>
    <property type="evidence" value="ECO:0007669"/>
    <property type="project" value="TreeGrafter"/>
</dbReference>
<evidence type="ECO:0000256" key="5">
    <source>
        <dbReference type="RuleBase" id="RU364082"/>
    </source>
</evidence>
<evidence type="ECO:0000256" key="3">
    <source>
        <dbReference type="PIRSR" id="PIRSR600888-1"/>
    </source>
</evidence>
<comment type="pathway">
    <text evidence="5">Carbohydrate biosynthesis; dTDP-L-rhamnose biosynthesis.</text>
</comment>
<evidence type="ECO:0000259" key="6">
    <source>
        <dbReference type="Pfam" id="PF04321"/>
    </source>
</evidence>
<dbReference type="GO" id="GO:0008831">
    <property type="term" value="F:dTDP-4-dehydrorhamnose reductase activity"/>
    <property type="evidence" value="ECO:0007669"/>
    <property type="project" value="UniProtKB-EC"/>
</dbReference>
<comment type="similarity">
    <text evidence="2 5">Belongs to the dTDP-4-dehydrorhamnose reductase family.</text>
</comment>
<dbReference type="SUPFAM" id="SSF51182">
    <property type="entry name" value="RmlC-like cupins"/>
    <property type="match status" value="1"/>
</dbReference>
<feature type="site" description="Participates in a stacking interaction with the thymidine ring of dTDP-4-oxo-6-deoxyglucose" evidence="4">
    <location>
        <position position="160"/>
    </location>
</feature>
<evidence type="ECO:0000256" key="1">
    <source>
        <dbReference type="ARBA" id="ARBA00010154"/>
    </source>
</evidence>
<dbReference type="AlphaFoldDB" id="A0A5A7NNF5"/>
<comment type="caution">
    <text evidence="7">The sequence shown here is derived from an EMBL/GenBank/DDBJ whole genome shotgun (WGS) entry which is preliminary data.</text>
</comment>
<dbReference type="GO" id="GO:0019305">
    <property type="term" value="P:dTDP-rhamnose biosynthetic process"/>
    <property type="evidence" value="ECO:0007669"/>
    <property type="project" value="UniProtKB-UniPathway"/>
</dbReference>
<sequence>MTGQAASGQQAVIPAAEAAAGIGFARPLAVTEPGPIPGLLVVDLPVHGDNRGWFKENWQREKMLAAGLPDFGPVQNNVSFNASAGTTRGIHAEPWDKFVSVATGRIFGAWVDLREGPTFGTVFTAELDPSRAVFVPRGVGNAFQTLEDGTAYSYLVNDHWSADAQAQYTFLNLADETAAIDWPIPLERAELSDKDRAHPRLDAVVPMPPCKTLVLGANGQLGRALRAAYDGGGNGSGNSSVVFATRAELDLADPAAVAAFDWSGYGTVINAAAHTAVDAAETGQGRRDAWAANVTGVAALARACLEHRLVLVHVSSDYVFDGGPDAGAGDGAGFGAGRAETEPVAPLGVYGQTKAAADAIVSVLPKHYILRTSWVVGEGANFVATMASLAGRGISPSVVDDQVGRLTFTRDLAEGIRHLLDTGAPYGTYNLTNAGEPMSWARIAAEVYAATGHDPAAVTGVSTAEYFAGKQAAPRPANSVLDLSKIRSTGFEPEDQLVRLREYLQR</sequence>
<evidence type="ECO:0000313" key="7">
    <source>
        <dbReference type="EMBL" id="GER21712.1"/>
    </source>
</evidence>
<keyword evidence="8" id="KW-1185">Reference proteome</keyword>
<evidence type="ECO:0000313" key="8">
    <source>
        <dbReference type="Proteomes" id="UP000325307"/>
    </source>
</evidence>
<feature type="active site" description="Proton donor" evidence="3">
    <location>
        <position position="154"/>
    </location>
</feature>
<dbReference type="Gene3D" id="3.90.25.10">
    <property type="entry name" value="UDP-galactose 4-epimerase, domain 1"/>
    <property type="match status" value="1"/>
</dbReference>
<dbReference type="GO" id="GO:0008830">
    <property type="term" value="F:dTDP-4-dehydrorhamnose 3,5-epimerase activity"/>
    <property type="evidence" value="ECO:0007669"/>
    <property type="project" value="InterPro"/>
</dbReference>
<comment type="function">
    <text evidence="5">Catalyzes the reduction of dTDP-6-deoxy-L-lyxo-4-hexulose to yield dTDP-L-rhamnose.</text>
</comment>
<dbReference type="PANTHER" id="PTHR10491:SF4">
    <property type="entry name" value="METHIONINE ADENOSYLTRANSFERASE 2 SUBUNIT BETA"/>
    <property type="match status" value="1"/>
</dbReference>
<gene>
    <name evidence="7" type="ORF">NCCP1664_02090</name>
</gene>
<accession>A0A5A7NNF5</accession>
<feature type="domain" description="RmlD-like substrate binding" evidence="6">
    <location>
        <begin position="211"/>
        <end position="505"/>
    </location>
</feature>
<dbReference type="InterPro" id="IPR014710">
    <property type="entry name" value="RmlC-like_jellyroll"/>
</dbReference>
<dbReference type="Pfam" id="PF04321">
    <property type="entry name" value="RmlD_sub_bind"/>
    <property type="match status" value="1"/>
</dbReference>
<protein>
    <recommendedName>
        <fullName evidence="5">dTDP-4-dehydrorhamnose reductase</fullName>
        <ecNumber evidence="5">1.1.1.133</ecNumber>
    </recommendedName>
</protein>
<organism evidence="7 8">
    <name type="scientific">Zafaria cholistanensis</name>
    <dbReference type="NCBI Taxonomy" id="1682741"/>
    <lineage>
        <taxon>Bacteria</taxon>
        <taxon>Bacillati</taxon>
        <taxon>Actinomycetota</taxon>
        <taxon>Actinomycetes</taxon>
        <taxon>Micrococcales</taxon>
        <taxon>Micrococcaceae</taxon>
        <taxon>Zafaria</taxon>
    </lineage>
</organism>
<reference evidence="7 8" key="1">
    <citation type="submission" date="2019-09" db="EMBL/GenBank/DDBJ databases">
        <title>Arthrobacter zafarii sp. nov., a moderately thermotolerant and halotolerant actinobacterium isolated from Cholistan desert soil of Pakistan.</title>
        <authorList>
            <person name="Amin A."/>
            <person name="Ahmed I."/>
            <person name="Khalid N."/>
            <person name="Schumann P."/>
            <person name="Busse H.J."/>
            <person name="Khan I.U."/>
            <person name="Li S."/>
            <person name="Li W.J."/>
        </authorList>
    </citation>
    <scope>NUCLEOTIDE SEQUENCE [LARGE SCALE GENOMIC DNA]</scope>
    <source>
        <strain evidence="7 8">NCCP-1664</strain>
    </source>
</reference>
<dbReference type="Pfam" id="PF00908">
    <property type="entry name" value="dTDP_sugar_isom"/>
    <property type="match status" value="1"/>
</dbReference>
<dbReference type="Proteomes" id="UP000325307">
    <property type="component" value="Unassembled WGS sequence"/>
</dbReference>
<dbReference type="InterPro" id="IPR036291">
    <property type="entry name" value="NAD(P)-bd_dom_sf"/>
</dbReference>
<evidence type="ECO:0000256" key="4">
    <source>
        <dbReference type="PIRSR" id="PIRSR600888-3"/>
    </source>
</evidence>
<dbReference type="CDD" id="cd00438">
    <property type="entry name" value="cupin_RmlC"/>
    <property type="match status" value="1"/>
</dbReference>
<dbReference type="Gene3D" id="3.40.50.720">
    <property type="entry name" value="NAD(P)-binding Rossmann-like Domain"/>
    <property type="match status" value="1"/>
</dbReference>
<dbReference type="InterPro" id="IPR005913">
    <property type="entry name" value="dTDP_dehydrorham_reduct"/>
</dbReference>
<dbReference type="EMBL" id="BKDJ01000001">
    <property type="protein sequence ID" value="GER21712.1"/>
    <property type="molecule type" value="Genomic_DNA"/>
</dbReference>
<keyword evidence="5" id="KW-0560">Oxidoreductase</keyword>
<dbReference type="EC" id="1.1.1.133" evidence="5"/>
<feature type="active site" description="Proton acceptor" evidence="3">
    <location>
        <position position="91"/>
    </location>
</feature>
<proteinExistence type="inferred from homology"/>
<dbReference type="InterPro" id="IPR029903">
    <property type="entry name" value="RmlD-like-bd"/>
</dbReference>
<dbReference type="InterPro" id="IPR000888">
    <property type="entry name" value="RmlC-like"/>
</dbReference>
<dbReference type="UniPathway" id="UPA00124"/>
<dbReference type="Gene3D" id="2.60.120.10">
    <property type="entry name" value="Jelly Rolls"/>
    <property type="match status" value="1"/>
</dbReference>
<keyword evidence="5" id="KW-0521">NADP</keyword>
<dbReference type="InterPro" id="IPR011051">
    <property type="entry name" value="RmlC_Cupin_sf"/>
</dbReference>